<dbReference type="RefSeq" id="XP_007673315.1">
    <property type="nucleotide sequence ID" value="XM_007675125.1"/>
</dbReference>
<dbReference type="AlphaFoldDB" id="M2N6N5"/>
<organism evidence="1 2">
    <name type="scientific">Baudoinia panamericana (strain UAMH 10762)</name>
    <name type="common">Angels' share fungus</name>
    <name type="synonym">Baudoinia compniacensis (strain UAMH 10762)</name>
    <dbReference type="NCBI Taxonomy" id="717646"/>
    <lineage>
        <taxon>Eukaryota</taxon>
        <taxon>Fungi</taxon>
        <taxon>Dikarya</taxon>
        <taxon>Ascomycota</taxon>
        <taxon>Pezizomycotina</taxon>
        <taxon>Dothideomycetes</taxon>
        <taxon>Dothideomycetidae</taxon>
        <taxon>Mycosphaerellales</taxon>
        <taxon>Teratosphaeriaceae</taxon>
        <taxon>Baudoinia</taxon>
    </lineage>
</organism>
<accession>M2N6N5</accession>
<dbReference type="eggNOG" id="ENOG502RMA4">
    <property type="taxonomic scope" value="Eukaryota"/>
</dbReference>
<proteinExistence type="predicted"/>
<dbReference type="KEGG" id="bcom:BAUCODRAFT_145129"/>
<dbReference type="HOGENOM" id="CLU_771558_0_0_1"/>
<gene>
    <name evidence="1" type="ORF">BAUCODRAFT_145129</name>
</gene>
<keyword evidence="2" id="KW-1185">Reference proteome</keyword>
<sequence length="359" mass="40056">MWSVLVSNKQATKRKIDDVGEEDVSCKKAALEVERVETNRIKEAFETWQLTHQRALKADRQYAVDLQLASNLNSSGQHPELAREHNTKARVYGKPRLLALPGIARSNIIRHSVVKKTGILIAANDPESDAEPCLMSLCQQLRTEASPIYYRENNFVIYIRNYDIDSLLPWLKRADSFRDGDGTRFHVNGAMELVGGYTRCNGIITIHTDGQPHWANLVEWLRLAHAGEVIPLCDNCEATGSQIEQVKGAFDHVMQATASWETVAEGLKGVRRILGATNQGWWVDHTSSTPTDIQSGFDVEEEIRPGLPVATQTSFVTAQEPTRIMPDHGLGDVEYESPGLSVSEMADDFDFVDHANGIY</sequence>
<dbReference type="EMBL" id="KB445551">
    <property type="protein sequence ID" value="EMC99748.1"/>
    <property type="molecule type" value="Genomic_DNA"/>
</dbReference>
<reference evidence="1 2" key="1">
    <citation type="journal article" date="2012" name="PLoS Pathog.">
        <title>Diverse lifestyles and strategies of plant pathogenesis encoded in the genomes of eighteen Dothideomycetes fungi.</title>
        <authorList>
            <person name="Ohm R.A."/>
            <person name="Feau N."/>
            <person name="Henrissat B."/>
            <person name="Schoch C.L."/>
            <person name="Horwitz B.A."/>
            <person name="Barry K.W."/>
            <person name="Condon B.J."/>
            <person name="Copeland A.C."/>
            <person name="Dhillon B."/>
            <person name="Glaser F."/>
            <person name="Hesse C.N."/>
            <person name="Kosti I."/>
            <person name="LaButti K."/>
            <person name="Lindquist E.A."/>
            <person name="Lucas S."/>
            <person name="Salamov A.A."/>
            <person name="Bradshaw R.E."/>
            <person name="Ciuffetti L."/>
            <person name="Hamelin R.C."/>
            <person name="Kema G.H.J."/>
            <person name="Lawrence C."/>
            <person name="Scott J.A."/>
            <person name="Spatafora J.W."/>
            <person name="Turgeon B.G."/>
            <person name="de Wit P.J.G.M."/>
            <person name="Zhong S."/>
            <person name="Goodwin S.B."/>
            <person name="Grigoriev I.V."/>
        </authorList>
    </citation>
    <scope>NUCLEOTIDE SEQUENCE [LARGE SCALE GENOMIC DNA]</scope>
    <source>
        <strain evidence="1 2">UAMH 10762</strain>
    </source>
</reference>
<dbReference type="OrthoDB" id="3645998at2759"/>
<evidence type="ECO:0000313" key="1">
    <source>
        <dbReference type="EMBL" id="EMC99748.1"/>
    </source>
</evidence>
<evidence type="ECO:0000313" key="2">
    <source>
        <dbReference type="Proteomes" id="UP000011761"/>
    </source>
</evidence>
<dbReference type="Proteomes" id="UP000011761">
    <property type="component" value="Unassembled WGS sequence"/>
</dbReference>
<protein>
    <submittedName>
        <fullName evidence="1">Uncharacterized protein</fullName>
    </submittedName>
</protein>
<name>M2N6N5_BAUPA</name>
<dbReference type="GeneID" id="19108565"/>